<feature type="region of interest" description="Disordered" evidence="1">
    <location>
        <begin position="1"/>
        <end position="28"/>
    </location>
</feature>
<dbReference type="Pfam" id="PF13472">
    <property type="entry name" value="Lipase_GDSL_2"/>
    <property type="match status" value="1"/>
</dbReference>
<evidence type="ECO:0000259" key="3">
    <source>
        <dbReference type="Pfam" id="PF13472"/>
    </source>
</evidence>
<organism evidence="4 5">
    <name type="scientific">Pseudonocardia humida</name>
    <dbReference type="NCBI Taxonomy" id="2800819"/>
    <lineage>
        <taxon>Bacteria</taxon>
        <taxon>Bacillati</taxon>
        <taxon>Actinomycetota</taxon>
        <taxon>Actinomycetes</taxon>
        <taxon>Pseudonocardiales</taxon>
        <taxon>Pseudonocardiaceae</taxon>
        <taxon>Pseudonocardia</taxon>
    </lineage>
</organism>
<sequence length="514" mass="53941">MTGGHPARDSDDAAPTATGTTTSTTAGPALRSRAWPTIALTLFCLLAGIPTTIALTPAQSVEAFGQNLAVGARPPQPTLSGAARLVQVGNTELDVERLTVWGPLRPQLTMGPVQRSEAAAAVFDAERAPQAGQAAVESVVTGFVDWYLLAGAGLLVFTLAAAAGATALRTLLVLRRQSRATGEHAPLHEIWSYCARAARRMTLVAVLASVLAWLASGALAYAGSVRGLSNVSSLSQLVGANHLSPDPVGPPVTGFDGAVIGDSRVVRLGGPPLPDATPDAAACERSTDSLAVEIGNLSGTRVLNLACPDATVTTGLRGPQQRRDRVLPPQVGLLKQVRDLDFVVLAIGPNDLGWSDFLQYCYGVADCSDQLTQGEFDYRLAAFDRVYGDLLVDLNGLPDGPQVLVMTSYGAFEPDADADCPDLRRDGYPGLDPTKLDLLAARNDRLNEVLRTGAEKYGFAVVDPPLQLLCAQRPDGLGPDIQGLADVAPFHPTGIGELRMASAVVRQLSAQPRR</sequence>
<dbReference type="Proteomes" id="UP001165283">
    <property type="component" value="Unassembled WGS sequence"/>
</dbReference>
<dbReference type="RefSeq" id="WP_252442932.1">
    <property type="nucleotide sequence ID" value="NZ_JAGSOV010000057.1"/>
</dbReference>
<feature type="compositionally biased region" description="Basic and acidic residues" evidence="1">
    <location>
        <begin position="1"/>
        <end position="11"/>
    </location>
</feature>
<keyword evidence="2" id="KW-0812">Transmembrane</keyword>
<feature type="transmembrane region" description="Helical" evidence="2">
    <location>
        <begin position="38"/>
        <end position="58"/>
    </location>
</feature>
<keyword evidence="2" id="KW-0472">Membrane</keyword>
<dbReference type="InterPro" id="IPR013830">
    <property type="entry name" value="SGNH_hydro"/>
</dbReference>
<protein>
    <recommendedName>
        <fullName evidence="3">SGNH hydrolase-type esterase domain-containing protein</fullName>
    </recommendedName>
</protein>
<dbReference type="Gene3D" id="3.40.50.1110">
    <property type="entry name" value="SGNH hydrolase"/>
    <property type="match status" value="1"/>
</dbReference>
<gene>
    <name evidence="4" type="ORF">KDL28_26840</name>
</gene>
<dbReference type="SUPFAM" id="SSF52266">
    <property type="entry name" value="SGNH hydrolase"/>
    <property type="match status" value="1"/>
</dbReference>
<feature type="compositionally biased region" description="Low complexity" evidence="1">
    <location>
        <begin position="13"/>
        <end position="28"/>
    </location>
</feature>
<keyword evidence="5" id="KW-1185">Reference proteome</keyword>
<reference evidence="4" key="1">
    <citation type="submission" date="2021-04" db="EMBL/GenBank/DDBJ databases">
        <title>Pseudonocardia sp. nov., isolated from sandy soil of mangrove forest.</title>
        <authorList>
            <person name="Zan Z."/>
            <person name="Huang R."/>
            <person name="Liu W."/>
        </authorList>
    </citation>
    <scope>NUCLEOTIDE SEQUENCE</scope>
    <source>
        <strain evidence="4">S2-4</strain>
    </source>
</reference>
<name>A0ABT1A6Q7_9PSEU</name>
<keyword evidence="2" id="KW-1133">Transmembrane helix</keyword>
<dbReference type="InterPro" id="IPR036514">
    <property type="entry name" value="SGNH_hydro_sf"/>
</dbReference>
<feature type="domain" description="SGNH hydrolase-type esterase" evidence="3">
    <location>
        <begin position="259"/>
        <end position="496"/>
    </location>
</feature>
<proteinExistence type="predicted"/>
<evidence type="ECO:0000313" key="4">
    <source>
        <dbReference type="EMBL" id="MCO1658689.1"/>
    </source>
</evidence>
<evidence type="ECO:0000256" key="2">
    <source>
        <dbReference type="SAM" id="Phobius"/>
    </source>
</evidence>
<feature type="transmembrane region" description="Helical" evidence="2">
    <location>
        <begin position="203"/>
        <end position="223"/>
    </location>
</feature>
<comment type="caution">
    <text evidence="4">The sequence shown here is derived from an EMBL/GenBank/DDBJ whole genome shotgun (WGS) entry which is preliminary data.</text>
</comment>
<feature type="transmembrane region" description="Helical" evidence="2">
    <location>
        <begin position="146"/>
        <end position="168"/>
    </location>
</feature>
<evidence type="ECO:0000256" key="1">
    <source>
        <dbReference type="SAM" id="MobiDB-lite"/>
    </source>
</evidence>
<accession>A0ABT1A6Q7</accession>
<dbReference type="EMBL" id="JAGSOV010000057">
    <property type="protein sequence ID" value="MCO1658689.1"/>
    <property type="molecule type" value="Genomic_DNA"/>
</dbReference>
<evidence type="ECO:0000313" key="5">
    <source>
        <dbReference type="Proteomes" id="UP001165283"/>
    </source>
</evidence>